<dbReference type="EMBL" id="CP170721">
    <property type="protein sequence ID" value="XIA19892.1"/>
    <property type="molecule type" value="Genomic_DNA"/>
</dbReference>
<dbReference type="InterPro" id="IPR021125">
    <property type="entry name" value="DUF2127"/>
</dbReference>
<proteinExistence type="predicted"/>
<dbReference type="RefSeq" id="WP_235644578.1">
    <property type="nucleotide sequence ID" value="NZ_CP170721.1"/>
</dbReference>
<feature type="transmembrane region" description="Helical" evidence="1">
    <location>
        <begin position="130"/>
        <end position="148"/>
    </location>
</feature>
<dbReference type="AlphaFoldDB" id="A0AB74UX90"/>
<keyword evidence="1" id="KW-1133">Transmembrane helix</keyword>
<keyword evidence="1" id="KW-0812">Transmembrane</keyword>
<keyword evidence="1" id="KW-0472">Membrane</keyword>
<evidence type="ECO:0000313" key="2">
    <source>
        <dbReference type="EMBL" id="XIA19892.1"/>
    </source>
</evidence>
<feature type="transmembrane region" description="Helical" evidence="1">
    <location>
        <begin position="104"/>
        <end position="123"/>
    </location>
</feature>
<dbReference type="PIRSF" id="PIRSF034455">
    <property type="entry name" value="UCP034455"/>
    <property type="match status" value="1"/>
</dbReference>
<gene>
    <name evidence="2" type="ORF">ACFYG5_07135</name>
</gene>
<reference evidence="2" key="1">
    <citation type="submission" date="2024-10" db="EMBL/GenBank/DDBJ databases">
        <authorList>
            <person name="Lesea H.P."/>
            <person name="Kuehl J.V."/>
            <person name="Chandonia J.-M."/>
        </authorList>
    </citation>
    <scope>NUCLEOTIDE SEQUENCE</scope>
    <source>
        <strain evidence="2">FW102-FHT14D07</strain>
    </source>
</reference>
<dbReference type="InterPro" id="IPR014591">
    <property type="entry name" value="UCP034455"/>
</dbReference>
<sequence length="184" mass="20702">MMRTEPEPPASLRAAERTAWKSMVRRKLARLSHRAFQVGVVLKGVDGVLELLGSAALLLTTQTTIRRAVSLLTNEELAEDPRDYLANHVVHMAQQLSLSTQHFAAIYLFAHGAIKIVLVVGLLRGLRWSYPAALLVLTAFVGYQLYRLAYLPSLGLYVLTALDLAVVLLIWREWRHARAWHDKP</sequence>
<dbReference type="Pfam" id="PF09900">
    <property type="entry name" value="DUF2127"/>
    <property type="match status" value="1"/>
</dbReference>
<protein>
    <submittedName>
        <fullName evidence="2">DUF2127 domain-containing protein</fullName>
    </submittedName>
</protein>
<name>A0AB74UX90_9GAMM</name>
<feature type="transmembrane region" description="Helical" evidence="1">
    <location>
        <begin position="154"/>
        <end position="171"/>
    </location>
</feature>
<evidence type="ECO:0000256" key="1">
    <source>
        <dbReference type="SAM" id="Phobius"/>
    </source>
</evidence>
<accession>A0AB74UX90</accession>
<organism evidence="2">
    <name type="scientific">Rhodanobacter sp. FW102-FHT14D07</name>
    <dbReference type="NCBI Taxonomy" id="3351462"/>
    <lineage>
        <taxon>Bacteria</taxon>
        <taxon>Pseudomonadati</taxon>
        <taxon>Pseudomonadota</taxon>
        <taxon>Gammaproteobacteria</taxon>
        <taxon>Lysobacterales</taxon>
        <taxon>Rhodanobacteraceae</taxon>
        <taxon>Rhodanobacter</taxon>
    </lineage>
</organism>